<dbReference type="Pfam" id="PF00905">
    <property type="entry name" value="Transpeptidase"/>
    <property type="match status" value="1"/>
</dbReference>
<keyword evidence="7 14" id="KW-0812">Transmembrane</keyword>
<proteinExistence type="inferred from homology"/>
<dbReference type="PANTHER" id="PTHR30627:SF2">
    <property type="entry name" value="PEPTIDOGLYCAN D,D-TRANSPEPTIDASE MRDA"/>
    <property type="match status" value="1"/>
</dbReference>
<comment type="subcellular location">
    <subcellularLocation>
        <location evidence="2">Cell membrane</location>
    </subcellularLocation>
    <subcellularLocation>
        <location evidence="1">Membrane</location>
        <topology evidence="1">Single-pass membrane protein</topology>
    </subcellularLocation>
</comment>
<protein>
    <submittedName>
        <fullName evidence="17">Penicillin-binding protein 2</fullName>
        <ecNumber evidence="17">3.4.16.4</ecNumber>
    </submittedName>
</protein>
<dbReference type="SUPFAM" id="SSF56601">
    <property type="entry name" value="beta-lactamase/transpeptidase-like"/>
    <property type="match status" value="1"/>
</dbReference>
<dbReference type="NCBIfam" id="TIGR03423">
    <property type="entry name" value="pbp2_mrdA"/>
    <property type="match status" value="1"/>
</dbReference>
<evidence type="ECO:0000256" key="1">
    <source>
        <dbReference type="ARBA" id="ARBA00004167"/>
    </source>
</evidence>
<evidence type="ECO:0000256" key="11">
    <source>
        <dbReference type="ARBA" id="ARBA00022989"/>
    </source>
</evidence>
<reference evidence="18" key="1">
    <citation type="journal article" date="2019" name="Int. J. Syst. Evol. Microbiol.">
        <title>The Global Catalogue of Microorganisms (GCM) 10K type strain sequencing project: providing services to taxonomists for standard genome sequencing and annotation.</title>
        <authorList>
            <consortium name="The Broad Institute Genomics Platform"/>
            <consortium name="The Broad Institute Genome Sequencing Center for Infectious Disease"/>
            <person name="Wu L."/>
            <person name="Ma J."/>
        </authorList>
    </citation>
    <scope>NUCLEOTIDE SEQUENCE [LARGE SCALE GENOMIC DNA]</scope>
    <source>
        <strain evidence="18">WYCCWR 12678</strain>
    </source>
</reference>
<evidence type="ECO:0000313" key="18">
    <source>
        <dbReference type="Proteomes" id="UP001596002"/>
    </source>
</evidence>
<dbReference type="RefSeq" id="WP_380027093.1">
    <property type="nucleotide sequence ID" value="NZ_JBHSHC010000115.1"/>
</dbReference>
<dbReference type="SUPFAM" id="SSF56519">
    <property type="entry name" value="Penicillin binding protein dimerisation domain"/>
    <property type="match status" value="1"/>
</dbReference>
<comment type="caution">
    <text evidence="17">The sequence shown here is derived from an EMBL/GenBank/DDBJ whole genome shotgun (WGS) entry which is preliminary data.</text>
</comment>
<gene>
    <name evidence="17" type="primary">mrdA</name>
    <name evidence="17" type="ORF">ACFO8Q_16995</name>
</gene>
<evidence type="ECO:0000256" key="13">
    <source>
        <dbReference type="ARBA" id="ARBA00023316"/>
    </source>
</evidence>
<evidence type="ECO:0000259" key="15">
    <source>
        <dbReference type="Pfam" id="PF00905"/>
    </source>
</evidence>
<keyword evidence="4" id="KW-1003">Cell membrane</keyword>
<keyword evidence="18" id="KW-1185">Reference proteome</keyword>
<comment type="similarity">
    <text evidence="3">Belongs to the transpeptidase family.</text>
</comment>
<evidence type="ECO:0000256" key="10">
    <source>
        <dbReference type="ARBA" id="ARBA00022984"/>
    </source>
</evidence>
<name>A0ABV9Q4P1_9BACL</name>
<keyword evidence="9" id="KW-0133">Cell shape</keyword>
<dbReference type="InterPro" id="IPR012338">
    <property type="entry name" value="Beta-lactam/transpept-like"/>
</dbReference>
<dbReference type="PANTHER" id="PTHR30627">
    <property type="entry name" value="PEPTIDOGLYCAN D,D-TRANSPEPTIDASE"/>
    <property type="match status" value="1"/>
</dbReference>
<keyword evidence="5" id="KW-0997">Cell inner membrane</keyword>
<evidence type="ECO:0000256" key="14">
    <source>
        <dbReference type="SAM" id="Phobius"/>
    </source>
</evidence>
<evidence type="ECO:0000256" key="3">
    <source>
        <dbReference type="ARBA" id="ARBA00007171"/>
    </source>
</evidence>
<feature type="domain" description="Penicillin-binding protein dimerisation" evidence="16">
    <location>
        <begin position="56"/>
        <end position="243"/>
    </location>
</feature>
<evidence type="ECO:0000256" key="7">
    <source>
        <dbReference type="ARBA" id="ARBA00022692"/>
    </source>
</evidence>
<keyword evidence="11 14" id="KW-1133">Transmembrane helix</keyword>
<dbReference type="InterPro" id="IPR005311">
    <property type="entry name" value="PBP_dimer"/>
</dbReference>
<dbReference type="InterPro" id="IPR050515">
    <property type="entry name" value="Beta-lactam/transpept"/>
</dbReference>
<keyword evidence="10" id="KW-0573">Peptidoglycan synthesis</keyword>
<evidence type="ECO:0000256" key="9">
    <source>
        <dbReference type="ARBA" id="ARBA00022960"/>
    </source>
</evidence>
<dbReference type="InterPro" id="IPR017790">
    <property type="entry name" value="Penicillin-binding_protein_2"/>
</dbReference>
<evidence type="ECO:0000256" key="12">
    <source>
        <dbReference type="ARBA" id="ARBA00023136"/>
    </source>
</evidence>
<evidence type="ECO:0000313" key="17">
    <source>
        <dbReference type="EMBL" id="MFC4769035.1"/>
    </source>
</evidence>
<dbReference type="Pfam" id="PF03717">
    <property type="entry name" value="PBP_dimer"/>
    <property type="match status" value="1"/>
</dbReference>
<keyword evidence="8 17" id="KW-0378">Hydrolase</keyword>
<dbReference type="Gene3D" id="3.90.1310.10">
    <property type="entry name" value="Penicillin-binding protein 2a (Domain 2)"/>
    <property type="match status" value="1"/>
</dbReference>
<dbReference type="EMBL" id="JBHSHC010000115">
    <property type="protein sequence ID" value="MFC4769035.1"/>
    <property type="molecule type" value="Genomic_DNA"/>
</dbReference>
<dbReference type="Gene3D" id="3.40.710.10">
    <property type="entry name" value="DD-peptidase/beta-lactamase superfamily"/>
    <property type="match status" value="1"/>
</dbReference>
<sequence length="638" mass="71950">MESEDQSLHSGRLHFLFLIMFIGLVILLLRLSFIQLGKGEDYAVKAEANRYAQQILPAPRGQFKDRHGEILVANKPSFTIQYTSPFTKSDDPKTVQANIEAIAEKLVPLLDDPEEKEKVTKDKIVKLMMGTDEYLSRSAPRKIKTKATERQVARVKENLQDLPGIAVIPEAIRDYRLKTFGSHIFGYMRKMDEKMWNEYQTKGYLMTDLVGITGLEKQYEQYLKGIHGATRVEVNINGDPIRRDNNVDFIEKKPIPGNDLTLTIDKKLQQVTEEALAERVNALKGTPVKNAAAVALDPNTGEVLAMASYPAFDPNAWLDGMSDEEYAQFQPAEWNHAVEYPHEPGSTVKMLTTMIGLKEGVVKPDEKIFCPGGLDLSGYYASCWDPKGHGLSDGREAIAKSCNVYMYTIGKRLAKHQFIFQNGGVKSWMEKYDKPAYEKFRKYQNEFGLGVKTGIDLPFESAGKYNYQPEITTNMPFTAIGQNSNFTPLQLAQYVSTIANGGKRMKPYLVKEIKDPEGKLIKKMEPEVLNQVSFSPELLQYAREGMWKVTHEPYGTASYMFGRKKYDVAGKTGTAQTGRDTENYWFVGYAPYNNPKIAIAVVVPEGRVGMHSYEMAGPVAEKMLDTFFNEEKKETAVN</sequence>
<dbReference type="Proteomes" id="UP001596002">
    <property type="component" value="Unassembled WGS sequence"/>
</dbReference>
<keyword evidence="17" id="KW-0121">Carboxypeptidase</keyword>
<keyword evidence="13" id="KW-0961">Cell wall biogenesis/degradation</keyword>
<dbReference type="InterPro" id="IPR001460">
    <property type="entry name" value="PCN-bd_Tpept"/>
</dbReference>
<evidence type="ECO:0000259" key="16">
    <source>
        <dbReference type="Pfam" id="PF03717"/>
    </source>
</evidence>
<organism evidence="17 18">
    <name type="scientific">Effusibacillus consociatus</name>
    <dbReference type="NCBI Taxonomy" id="1117041"/>
    <lineage>
        <taxon>Bacteria</taxon>
        <taxon>Bacillati</taxon>
        <taxon>Bacillota</taxon>
        <taxon>Bacilli</taxon>
        <taxon>Bacillales</taxon>
        <taxon>Alicyclobacillaceae</taxon>
        <taxon>Effusibacillus</taxon>
    </lineage>
</organism>
<evidence type="ECO:0000256" key="8">
    <source>
        <dbReference type="ARBA" id="ARBA00022801"/>
    </source>
</evidence>
<dbReference type="GO" id="GO:0009002">
    <property type="term" value="F:serine-type D-Ala-D-Ala carboxypeptidase activity"/>
    <property type="evidence" value="ECO:0007669"/>
    <property type="project" value="UniProtKB-EC"/>
</dbReference>
<feature type="transmembrane region" description="Helical" evidence="14">
    <location>
        <begin position="12"/>
        <end position="33"/>
    </location>
</feature>
<dbReference type="InterPro" id="IPR036138">
    <property type="entry name" value="PBP_dimer_sf"/>
</dbReference>
<feature type="domain" description="Penicillin-binding protein transpeptidase" evidence="15">
    <location>
        <begin position="292"/>
        <end position="624"/>
    </location>
</feature>
<evidence type="ECO:0000256" key="6">
    <source>
        <dbReference type="ARBA" id="ARBA00022670"/>
    </source>
</evidence>
<evidence type="ECO:0000256" key="4">
    <source>
        <dbReference type="ARBA" id="ARBA00022475"/>
    </source>
</evidence>
<keyword evidence="12 14" id="KW-0472">Membrane</keyword>
<dbReference type="EC" id="3.4.16.4" evidence="17"/>
<evidence type="ECO:0000256" key="2">
    <source>
        <dbReference type="ARBA" id="ARBA00004236"/>
    </source>
</evidence>
<evidence type="ECO:0000256" key="5">
    <source>
        <dbReference type="ARBA" id="ARBA00022519"/>
    </source>
</evidence>
<keyword evidence="6" id="KW-0645">Protease</keyword>
<accession>A0ABV9Q4P1</accession>